<dbReference type="PRINTS" id="PR00301">
    <property type="entry name" value="HEATSHOCK70"/>
</dbReference>
<keyword evidence="1" id="KW-0547">Nucleotide-binding</keyword>
<accession>A0ABU6XZW7</accession>
<feature type="transmembrane region" description="Helical" evidence="3">
    <location>
        <begin position="263"/>
        <end position="282"/>
    </location>
</feature>
<dbReference type="InterPro" id="IPR013126">
    <property type="entry name" value="Hsp_70_fam"/>
</dbReference>
<sequence length="292" mass="33134">MLVCLNVMRIINELTASAIVYGLDELGLKATVGNTHLGVEDFDNRMVNYFVEEFKKKNKVDIGGNTKALRRIRSACERAKRTLSFAFDTIIELDALYQGIDLYSSLSRSKFEELNMELFRECMETVDKCLIDTKKNRSCIHDVVLIGSSSRIPKVQKLLQEFFRDKDLCKSINPDEAVAYGTTVQAALLSEDFKKAPELVLLDFTPLSLGVGRMRDKMSVVIPRNTTIPAKMTKRYMTAEDYVTSFQIDVYEGERTRATDNNLLVGFIFLVFLVFRMVIISIDADEILNVSS</sequence>
<keyword evidence="3" id="KW-1133">Transmembrane helix</keyword>
<keyword evidence="2" id="KW-0067">ATP-binding</keyword>
<evidence type="ECO:0000313" key="4">
    <source>
        <dbReference type="EMBL" id="MED6202088.1"/>
    </source>
</evidence>
<dbReference type="SUPFAM" id="SSF53067">
    <property type="entry name" value="Actin-like ATPase domain"/>
    <property type="match status" value="1"/>
</dbReference>
<dbReference type="Pfam" id="PF00012">
    <property type="entry name" value="HSP70"/>
    <property type="match status" value="1"/>
</dbReference>
<organism evidence="4 5">
    <name type="scientific">Stylosanthes scabra</name>
    <dbReference type="NCBI Taxonomy" id="79078"/>
    <lineage>
        <taxon>Eukaryota</taxon>
        <taxon>Viridiplantae</taxon>
        <taxon>Streptophyta</taxon>
        <taxon>Embryophyta</taxon>
        <taxon>Tracheophyta</taxon>
        <taxon>Spermatophyta</taxon>
        <taxon>Magnoliopsida</taxon>
        <taxon>eudicotyledons</taxon>
        <taxon>Gunneridae</taxon>
        <taxon>Pentapetalae</taxon>
        <taxon>rosids</taxon>
        <taxon>fabids</taxon>
        <taxon>Fabales</taxon>
        <taxon>Fabaceae</taxon>
        <taxon>Papilionoideae</taxon>
        <taxon>50 kb inversion clade</taxon>
        <taxon>dalbergioids sensu lato</taxon>
        <taxon>Dalbergieae</taxon>
        <taxon>Pterocarpus clade</taxon>
        <taxon>Stylosanthes</taxon>
    </lineage>
</organism>
<comment type="caution">
    <text evidence="4">The sequence shown here is derived from an EMBL/GenBank/DDBJ whole genome shotgun (WGS) entry which is preliminary data.</text>
</comment>
<proteinExistence type="predicted"/>
<keyword evidence="5" id="KW-1185">Reference proteome</keyword>
<keyword evidence="3" id="KW-0812">Transmembrane</keyword>
<reference evidence="4 5" key="1">
    <citation type="journal article" date="2023" name="Plants (Basel)">
        <title>Bridging the Gap: Combining Genomics and Transcriptomics Approaches to Understand Stylosanthes scabra, an Orphan Legume from the Brazilian Caatinga.</title>
        <authorList>
            <person name="Ferreira-Neto J.R.C."/>
            <person name="da Silva M.D."/>
            <person name="Binneck E."/>
            <person name="de Melo N.F."/>
            <person name="da Silva R.H."/>
            <person name="de Melo A.L.T.M."/>
            <person name="Pandolfi V."/>
            <person name="Bustamante F.O."/>
            <person name="Brasileiro-Vidal A.C."/>
            <person name="Benko-Iseppon A.M."/>
        </authorList>
    </citation>
    <scope>NUCLEOTIDE SEQUENCE [LARGE SCALE GENOMIC DNA]</scope>
    <source>
        <tissue evidence="4">Leaves</tissue>
    </source>
</reference>
<name>A0ABU6XZW7_9FABA</name>
<evidence type="ECO:0000256" key="3">
    <source>
        <dbReference type="SAM" id="Phobius"/>
    </source>
</evidence>
<protein>
    <submittedName>
        <fullName evidence="4">Uncharacterized protein</fullName>
    </submittedName>
</protein>
<evidence type="ECO:0000256" key="2">
    <source>
        <dbReference type="ARBA" id="ARBA00022840"/>
    </source>
</evidence>
<dbReference type="Gene3D" id="3.90.640.10">
    <property type="entry name" value="Actin, Chain A, domain 4"/>
    <property type="match status" value="1"/>
</dbReference>
<evidence type="ECO:0000313" key="5">
    <source>
        <dbReference type="Proteomes" id="UP001341840"/>
    </source>
</evidence>
<dbReference type="InterPro" id="IPR043129">
    <property type="entry name" value="ATPase_NBD"/>
</dbReference>
<dbReference type="InterPro" id="IPR029047">
    <property type="entry name" value="HSP70_peptide-bd_sf"/>
</dbReference>
<evidence type="ECO:0000256" key="1">
    <source>
        <dbReference type="ARBA" id="ARBA00022741"/>
    </source>
</evidence>
<dbReference type="PANTHER" id="PTHR19375">
    <property type="entry name" value="HEAT SHOCK PROTEIN 70KDA"/>
    <property type="match status" value="1"/>
</dbReference>
<dbReference type="Gene3D" id="2.60.34.10">
    <property type="entry name" value="Substrate Binding Domain Of DNAk, Chain A, domain 1"/>
    <property type="match status" value="1"/>
</dbReference>
<gene>
    <name evidence="4" type="ORF">PIB30_101854</name>
</gene>
<dbReference type="Proteomes" id="UP001341840">
    <property type="component" value="Unassembled WGS sequence"/>
</dbReference>
<keyword evidence="3" id="KW-0472">Membrane</keyword>
<dbReference type="EMBL" id="JASCZI010214491">
    <property type="protein sequence ID" value="MED6202088.1"/>
    <property type="molecule type" value="Genomic_DNA"/>
</dbReference>
<dbReference type="SUPFAM" id="SSF100920">
    <property type="entry name" value="Heat shock protein 70kD (HSP70), peptide-binding domain"/>
    <property type="match status" value="1"/>
</dbReference>